<gene>
    <name evidence="2" type="ORF">DIURU_003531</name>
</gene>
<organism evidence="2 3">
    <name type="scientific">Diutina rugosa</name>
    <name type="common">Yeast</name>
    <name type="synonym">Candida rugosa</name>
    <dbReference type="NCBI Taxonomy" id="5481"/>
    <lineage>
        <taxon>Eukaryota</taxon>
        <taxon>Fungi</taxon>
        <taxon>Dikarya</taxon>
        <taxon>Ascomycota</taxon>
        <taxon>Saccharomycotina</taxon>
        <taxon>Pichiomycetes</taxon>
        <taxon>Debaryomycetaceae</taxon>
        <taxon>Diutina</taxon>
    </lineage>
</organism>
<evidence type="ECO:0000256" key="1">
    <source>
        <dbReference type="SAM" id="MobiDB-lite"/>
    </source>
</evidence>
<reference evidence="2 3" key="1">
    <citation type="submission" date="2019-07" db="EMBL/GenBank/DDBJ databases">
        <title>Genome assembly of two rare yeast pathogens: Diutina rugosa and Trichomonascus ciferrii.</title>
        <authorList>
            <person name="Mixao V."/>
            <person name="Saus E."/>
            <person name="Hansen A."/>
            <person name="Lass-Flor C."/>
            <person name="Gabaldon T."/>
        </authorList>
    </citation>
    <scope>NUCLEOTIDE SEQUENCE [LARGE SCALE GENOMIC DNA]</scope>
    <source>
        <strain evidence="2 3">CBS 613</strain>
    </source>
</reference>
<keyword evidence="3" id="KW-1185">Reference proteome</keyword>
<proteinExistence type="predicted"/>
<dbReference type="VEuPathDB" id="FungiDB:DIURU_003531"/>
<dbReference type="EMBL" id="SWFT01000105">
    <property type="protein sequence ID" value="KAA8901161.1"/>
    <property type="molecule type" value="Genomic_DNA"/>
</dbReference>
<feature type="region of interest" description="Disordered" evidence="1">
    <location>
        <begin position="287"/>
        <end position="334"/>
    </location>
</feature>
<dbReference type="OrthoDB" id="4026708at2759"/>
<evidence type="ECO:0000313" key="3">
    <source>
        <dbReference type="Proteomes" id="UP000449547"/>
    </source>
</evidence>
<comment type="caution">
    <text evidence="2">The sequence shown here is derived from an EMBL/GenBank/DDBJ whole genome shotgun (WGS) entry which is preliminary data.</text>
</comment>
<dbReference type="AlphaFoldDB" id="A0A642ULC8"/>
<dbReference type="GeneID" id="54782182"/>
<feature type="compositionally biased region" description="Low complexity" evidence="1">
    <location>
        <begin position="290"/>
        <end position="314"/>
    </location>
</feature>
<dbReference type="OMA" id="NWLAMET"/>
<evidence type="ECO:0000313" key="2">
    <source>
        <dbReference type="EMBL" id="KAA8901161.1"/>
    </source>
</evidence>
<dbReference type="Proteomes" id="UP000449547">
    <property type="component" value="Unassembled WGS sequence"/>
</dbReference>
<protein>
    <submittedName>
        <fullName evidence="2">Uncharacterized protein</fullName>
    </submittedName>
</protein>
<feature type="compositionally biased region" description="Low complexity" evidence="1">
    <location>
        <begin position="94"/>
        <end position="113"/>
    </location>
</feature>
<dbReference type="RefSeq" id="XP_034011784.1">
    <property type="nucleotide sequence ID" value="XM_034156304.1"/>
</dbReference>
<feature type="region of interest" description="Disordered" evidence="1">
    <location>
        <begin position="1"/>
        <end position="29"/>
    </location>
</feature>
<feature type="compositionally biased region" description="Polar residues" evidence="1">
    <location>
        <begin position="145"/>
        <end position="154"/>
    </location>
</feature>
<feature type="compositionally biased region" description="Low complexity" evidence="1">
    <location>
        <begin position="205"/>
        <end position="223"/>
    </location>
</feature>
<feature type="region of interest" description="Disordered" evidence="1">
    <location>
        <begin position="69"/>
        <end position="269"/>
    </location>
</feature>
<accession>A0A642ULC8</accession>
<name>A0A642ULC8_DIURU</name>
<sequence length="413" mass="43839">MDNWLAMETTPNPPIKVKRKRGRPPKATSLTNKITTTLNIAINTPPMSKIPQAESNSQMIVKRGCPDFFTPLMRVSPTRPRKRNKSVTTPSQMSAPASAKALATNLASATSSPMRPTPTRHSYPTPASAPPVHDSSPLSWAFTPRQPQSHTSGRYPQAPPPPPNFAPHWDLMSPASLRDNKAEQFGGSLDPHQPSYPYMVPPPMYTSSMESEVVPASASAPPSVERDLGDDEPAPKRRRQVSADPQTQSCDGDGSPAPPAPSKSAPASEFLFKLTVDTSGRASLGDLFGKASTEPTSSASAAAKESAGVGAAVSEAPTRAPAGNDLPSSTMPQTPNCRDYMFSSRFTPLSPGLGLSLTPQFSQYMLSMLGSPRLDDHFVGDALGALPEHAAADDAVGDAGDARSALKRMVYDK</sequence>